<organism evidence="7 8">
    <name type="scientific">Arcticibacterium luteifluviistationis</name>
    <dbReference type="NCBI Taxonomy" id="1784714"/>
    <lineage>
        <taxon>Bacteria</taxon>
        <taxon>Pseudomonadati</taxon>
        <taxon>Bacteroidota</taxon>
        <taxon>Cytophagia</taxon>
        <taxon>Cytophagales</taxon>
        <taxon>Leadbetterellaceae</taxon>
        <taxon>Arcticibacterium</taxon>
    </lineage>
</organism>
<dbReference type="PANTHER" id="PTHR11814">
    <property type="entry name" value="SULFATE TRANSPORTER"/>
    <property type="match status" value="1"/>
</dbReference>
<evidence type="ECO:0000313" key="7">
    <source>
        <dbReference type="EMBL" id="AWV98714.1"/>
    </source>
</evidence>
<dbReference type="EMBL" id="CP029480">
    <property type="protein sequence ID" value="AWV98714.1"/>
    <property type="molecule type" value="Genomic_DNA"/>
</dbReference>
<dbReference type="Proteomes" id="UP000249873">
    <property type="component" value="Chromosome"/>
</dbReference>
<dbReference type="RefSeq" id="WP_111371907.1">
    <property type="nucleotide sequence ID" value="NZ_CP029480.1"/>
</dbReference>
<feature type="transmembrane region" description="Helical" evidence="5">
    <location>
        <begin position="84"/>
        <end position="104"/>
    </location>
</feature>
<comment type="subcellular location">
    <subcellularLocation>
        <location evidence="1">Membrane</location>
        <topology evidence="1">Multi-pass membrane protein</topology>
    </subcellularLocation>
</comment>
<feature type="transmembrane region" description="Helical" evidence="5">
    <location>
        <begin position="111"/>
        <end position="131"/>
    </location>
</feature>
<evidence type="ECO:0000256" key="4">
    <source>
        <dbReference type="ARBA" id="ARBA00023136"/>
    </source>
</evidence>
<dbReference type="AlphaFoldDB" id="A0A2Z4GC51"/>
<evidence type="ECO:0000259" key="6">
    <source>
        <dbReference type="Pfam" id="PF00916"/>
    </source>
</evidence>
<proteinExistence type="predicted"/>
<dbReference type="InterPro" id="IPR001902">
    <property type="entry name" value="SLC26A/SulP_fam"/>
</dbReference>
<dbReference type="GO" id="GO:0016020">
    <property type="term" value="C:membrane"/>
    <property type="evidence" value="ECO:0007669"/>
    <property type="project" value="UniProtKB-SubCell"/>
</dbReference>
<feature type="transmembrane region" description="Helical" evidence="5">
    <location>
        <begin position="388"/>
        <end position="420"/>
    </location>
</feature>
<evidence type="ECO:0000313" key="8">
    <source>
        <dbReference type="Proteomes" id="UP000249873"/>
    </source>
</evidence>
<evidence type="ECO:0000256" key="1">
    <source>
        <dbReference type="ARBA" id="ARBA00004141"/>
    </source>
</evidence>
<keyword evidence="3 5" id="KW-1133">Transmembrane helix</keyword>
<protein>
    <recommendedName>
        <fullName evidence="6">SLC26A/SulP transporter domain-containing protein</fullName>
    </recommendedName>
</protein>
<keyword evidence="8" id="KW-1185">Reference proteome</keyword>
<feature type="transmembrane region" description="Helical" evidence="5">
    <location>
        <begin position="39"/>
        <end position="56"/>
    </location>
</feature>
<accession>A0A2Z4GC51</accession>
<dbReference type="InterPro" id="IPR011547">
    <property type="entry name" value="SLC26A/SulP_dom"/>
</dbReference>
<feature type="transmembrane region" description="Helical" evidence="5">
    <location>
        <begin position="61"/>
        <end position="78"/>
    </location>
</feature>
<evidence type="ECO:0000256" key="2">
    <source>
        <dbReference type="ARBA" id="ARBA00022692"/>
    </source>
</evidence>
<feature type="transmembrane region" description="Helical" evidence="5">
    <location>
        <begin position="168"/>
        <end position="186"/>
    </location>
</feature>
<evidence type="ECO:0000256" key="3">
    <source>
        <dbReference type="ARBA" id="ARBA00022989"/>
    </source>
</evidence>
<feature type="transmembrane region" description="Helical" evidence="5">
    <location>
        <begin position="339"/>
        <end position="368"/>
    </location>
</feature>
<name>A0A2Z4GC51_9BACT</name>
<dbReference type="KEGG" id="als:DJ013_11230"/>
<keyword evidence="4 5" id="KW-0472">Membrane</keyword>
<feature type="transmembrane region" description="Helical" evidence="5">
    <location>
        <begin position="198"/>
        <end position="217"/>
    </location>
</feature>
<dbReference type="GO" id="GO:0055085">
    <property type="term" value="P:transmembrane transport"/>
    <property type="evidence" value="ECO:0007669"/>
    <property type="project" value="InterPro"/>
</dbReference>
<feature type="transmembrane region" description="Helical" evidence="5">
    <location>
        <begin position="12"/>
        <end position="33"/>
    </location>
</feature>
<evidence type="ECO:0000256" key="5">
    <source>
        <dbReference type="SAM" id="Phobius"/>
    </source>
</evidence>
<keyword evidence="2 5" id="KW-0812">Transmembrane</keyword>
<gene>
    <name evidence="7" type="ORF">DJ013_11230</name>
</gene>
<sequence length="522" mass="56225">MKNEFSFKNFGGDLSAGLVVFLVALPLCLGISLASEAPLFSGIIAGIIGGVVVGAISGSKLGVSGPAAGLAVIVASAINEFQIYEIFLASVVIGGFIQLILGFIGAGKIAFYFPSSVIKGMLAAIGITIVLKQIPHAFGIDTDPEGDSSFIQSDGENTISELFNLGNFNTGALVIGVVCLAILILWDKKWVKENKILGIIPGPLLAVFAGIFINYFYPENLSLEAEHMVQLPQTESAAGFLELFRFPQWSAFTNISVIKTGFLIAIIASLETLLCVEATDRIDPDKNITPTNRELVAQGAGNMLSGLIGGIPITQVIVRSSANIQAGGKTKTSAIFHGILLLVCVMFIPNLLNMIPLAALAAVLIVVGYKLAKPEMFKRMYSEGHDQFIPFIVTIVAVLFTDLLVGILIGLMVGIGYVLYTNFKSVIKPSKTGNHTIIDFQKDVFFYNRAELVKNLSKLQEGDELTLDGRNIDFIDHDIFLTIEDFVKDSVKKNIKVNVLDITRTKLKFGKGDEKIGLEETV</sequence>
<feature type="domain" description="SLC26A/SulP transporter" evidence="6">
    <location>
        <begin position="10"/>
        <end position="382"/>
    </location>
</feature>
<dbReference type="OrthoDB" id="9769739at2"/>
<feature type="transmembrane region" description="Helical" evidence="5">
    <location>
        <begin position="251"/>
        <end position="276"/>
    </location>
</feature>
<dbReference type="Pfam" id="PF00916">
    <property type="entry name" value="Sulfate_transp"/>
    <property type="match status" value="1"/>
</dbReference>
<reference evidence="7 8" key="1">
    <citation type="submission" date="2018-05" db="EMBL/GenBank/DDBJ databases">
        <title>Complete genome sequence of Arcticibacterium luteifluviistationis SM1504T, a cytophagaceae bacterium isolated from Arctic surface seawater.</title>
        <authorList>
            <person name="Li Y."/>
            <person name="Qin Q.-L."/>
        </authorList>
    </citation>
    <scope>NUCLEOTIDE SEQUENCE [LARGE SCALE GENOMIC DNA]</scope>
    <source>
        <strain evidence="7 8">SM1504</strain>
    </source>
</reference>